<evidence type="ECO:0000313" key="2">
    <source>
        <dbReference type="EMBL" id="PFX16192.1"/>
    </source>
</evidence>
<comment type="caution">
    <text evidence="2">The sequence shown here is derived from an EMBL/GenBank/DDBJ whole genome shotgun (WGS) entry which is preliminary data.</text>
</comment>
<sequence>MIFQTFLNWALCFALIFAPKTFGKRSSLRDVEINDMAKRERFWYKTFKQTKRVVEELPEIGCGLHPAIVPVKDGTGNAPYRPQFVQVNRCQGACDPQVRQNCAPTKTRTIDVVVQNFDSGRLTVPVIVHEECKCDCHIHCNYTVHWPNPGGCHCKCQKTCNGDENQNLKTCECTPSAVKRNFLHQIY</sequence>
<dbReference type="OrthoDB" id="5978607at2759"/>
<evidence type="ECO:0008006" key="4">
    <source>
        <dbReference type="Google" id="ProtNLM"/>
    </source>
</evidence>
<dbReference type="Gene3D" id="2.10.90.10">
    <property type="entry name" value="Cystine-knot cytokines"/>
    <property type="match status" value="1"/>
</dbReference>
<dbReference type="EMBL" id="LSMT01000566">
    <property type="protein sequence ID" value="PFX16192.1"/>
    <property type="molecule type" value="Genomic_DNA"/>
</dbReference>
<name>A0A2B4RIX0_STYPI</name>
<protein>
    <recommendedName>
        <fullName evidence="4">Platelet-derived growth factor (PDGF) family profile domain-containing protein</fullName>
    </recommendedName>
</protein>
<organism evidence="2 3">
    <name type="scientific">Stylophora pistillata</name>
    <name type="common">Smooth cauliflower coral</name>
    <dbReference type="NCBI Taxonomy" id="50429"/>
    <lineage>
        <taxon>Eukaryota</taxon>
        <taxon>Metazoa</taxon>
        <taxon>Cnidaria</taxon>
        <taxon>Anthozoa</taxon>
        <taxon>Hexacorallia</taxon>
        <taxon>Scleractinia</taxon>
        <taxon>Astrocoeniina</taxon>
        <taxon>Pocilloporidae</taxon>
        <taxon>Stylophora</taxon>
    </lineage>
</organism>
<feature type="chain" id="PRO_5012451125" description="Platelet-derived growth factor (PDGF) family profile domain-containing protein" evidence="1">
    <location>
        <begin position="24"/>
        <end position="187"/>
    </location>
</feature>
<keyword evidence="1" id="KW-0732">Signal</keyword>
<dbReference type="InterPro" id="IPR029034">
    <property type="entry name" value="Cystine-knot_cytokine"/>
</dbReference>
<keyword evidence="3" id="KW-1185">Reference proteome</keyword>
<gene>
    <name evidence="2" type="ORF">AWC38_SpisGene19546</name>
</gene>
<evidence type="ECO:0000256" key="1">
    <source>
        <dbReference type="SAM" id="SignalP"/>
    </source>
</evidence>
<evidence type="ECO:0000313" key="3">
    <source>
        <dbReference type="Proteomes" id="UP000225706"/>
    </source>
</evidence>
<dbReference type="AlphaFoldDB" id="A0A2B4RIX0"/>
<accession>A0A2B4RIX0</accession>
<feature type="signal peptide" evidence="1">
    <location>
        <begin position="1"/>
        <end position="23"/>
    </location>
</feature>
<dbReference type="Proteomes" id="UP000225706">
    <property type="component" value="Unassembled WGS sequence"/>
</dbReference>
<dbReference type="SUPFAM" id="SSF57501">
    <property type="entry name" value="Cystine-knot cytokines"/>
    <property type="match status" value="1"/>
</dbReference>
<reference evidence="3" key="1">
    <citation type="journal article" date="2017" name="bioRxiv">
        <title>Comparative analysis of the genomes of Stylophora pistillata and Acropora digitifera provides evidence for extensive differences between species of corals.</title>
        <authorList>
            <person name="Voolstra C.R."/>
            <person name="Li Y."/>
            <person name="Liew Y.J."/>
            <person name="Baumgarten S."/>
            <person name="Zoccola D."/>
            <person name="Flot J.-F."/>
            <person name="Tambutte S."/>
            <person name="Allemand D."/>
            <person name="Aranda M."/>
        </authorList>
    </citation>
    <scope>NUCLEOTIDE SEQUENCE [LARGE SCALE GENOMIC DNA]</scope>
</reference>
<proteinExistence type="predicted"/>